<reference evidence="1" key="1">
    <citation type="submission" date="2018-02" db="EMBL/GenBank/DDBJ databases">
        <title>Rhizophora mucronata_Transcriptome.</title>
        <authorList>
            <person name="Meera S.P."/>
            <person name="Sreeshan A."/>
            <person name="Augustine A."/>
        </authorList>
    </citation>
    <scope>NUCLEOTIDE SEQUENCE</scope>
    <source>
        <tissue evidence="1">Leaf</tissue>
    </source>
</reference>
<sequence length="41" mass="4989">MAYEKYPCYEAYQVSIYQKGQRPRSLILRGARRQQLNPHQF</sequence>
<proteinExistence type="predicted"/>
<protein>
    <submittedName>
        <fullName evidence="1">Uncharacterized protein</fullName>
    </submittedName>
</protein>
<dbReference type="AlphaFoldDB" id="A0A2P2QZ11"/>
<organism evidence="1">
    <name type="scientific">Rhizophora mucronata</name>
    <name type="common">Asiatic mangrove</name>
    <dbReference type="NCBI Taxonomy" id="61149"/>
    <lineage>
        <taxon>Eukaryota</taxon>
        <taxon>Viridiplantae</taxon>
        <taxon>Streptophyta</taxon>
        <taxon>Embryophyta</taxon>
        <taxon>Tracheophyta</taxon>
        <taxon>Spermatophyta</taxon>
        <taxon>Magnoliopsida</taxon>
        <taxon>eudicotyledons</taxon>
        <taxon>Gunneridae</taxon>
        <taxon>Pentapetalae</taxon>
        <taxon>rosids</taxon>
        <taxon>fabids</taxon>
        <taxon>Malpighiales</taxon>
        <taxon>Rhizophoraceae</taxon>
        <taxon>Rhizophora</taxon>
    </lineage>
</organism>
<accession>A0A2P2QZ11</accession>
<dbReference type="EMBL" id="GGEC01091745">
    <property type="protein sequence ID" value="MBX72229.1"/>
    <property type="molecule type" value="Transcribed_RNA"/>
</dbReference>
<name>A0A2P2QZ11_RHIMU</name>
<evidence type="ECO:0000313" key="1">
    <source>
        <dbReference type="EMBL" id="MBX72229.1"/>
    </source>
</evidence>